<comment type="caution">
    <text evidence="1">The sequence shown here is derived from an EMBL/GenBank/DDBJ whole genome shotgun (WGS) entry which is preliminary data.</text>
</comment>
<organism evidence="1 2">
    <name type="scientific">Ephemerocybe angulata</name>
    <dbReference type="NCBI Taxonomy" id="980116"/>
    <lineage>
        <taxon>Eukaryota</taxon>
        <taxon>Fungi</taxon>
        <taxon>Dikarya</taxon>
        <taxon>Basidiomycota</taxon>
        <taxon>Agaricomycotina</taxon>
        <taxon>Agaricomycetes</taxon>
        <taxon>Agaricomycetidae</taxon>
        <taxon>Agaricales</taxon>
        <taxon>Agaricineae</taxon>
        <taxon>Psathyrellaceae</taxon>
        <taxon>Ephemerocybe</taxon>
    </lineage>
</organism>
<reference evidence="1 2" key="1">
    <citation type="journal article" date="2020" name="ISME J.">
        <title>Uncovering the hidden diversity of litter-decomposition mechanisms in mushroom-forming fungi.</title>
        <authorList>
            <person name="Floudas D."/>
            <person name="Bentzer J."/>
            <person name="Ahren D."/>
            <person name="Johansson T."/>
            <person name="Persson P."/>
            <person name="Tunlid A."/>
        </authorList>
    </citation>
    <scope>NUCLEOTIDE SEQUENCE [LARGE SCALE GENOMIC DNA]</scope>
    <source>
        <strain evidence="1 2">CBS 175.51</strain>
    </source>
</reference>
<evidence type="ECO:0000313" key="1">
    <source>
        <dbReference type="EMBL" id="KAF5335301.1"/>
    </source>
</evidence>
<dbReference type="EMBL" id="JAACJK010000063">
    <property type="protein sequence ID" value="KAF5335301.1"/>
    <property type="molecule type" value="Genomic_DNA"/>
</dbReference>
<name>A0A8H5C592_9AGAR</name>
<evidence type="ECO:0000313" key="2">
    <source>
        <dbReference type="Proteomes" id="UP000541558"/>
    </source>
</evidence>
<dbReference type="OrthoDB" id="10458625at2759"/>
<dbReference type="Proteomes" id="UP000541558">
    <property type="component" value="Unassembled WGS sequence"/>
</dbReference>
<proteinExistence type="predicted"/>
<accession>A0A8H5C592</accession>
<gene>
    <name evidence="1" type="ORF">D9611_011674</name>
</gene>
<protein>
    <submittedName>
        <fullName evidence="1">Uncharacterized protein</fullName>
    </submittedName>
</protein>
<sequence length="347" mass="38866">MGATCLPREFQPRILDTILSETEEFGIGIFDPSTQIIYRGNCLRISASFLYGGIGCVRVYEVGPLPESTNFRLVGQLDIMGPAVTWLFGDRVLVELCPRENQNHGYLVWDPTQKLVTDKFALSGRHFVPRWHGLCWSAEGDSLFSFQRESREDQYEGGTVLLGWKIPDLSEVGNRPPPLDGRETVKLEPYLRLRFNDGDMSSLRRDYRTPQQMIVASPESSRAPILHISFRSPECTQGSFLLYRLALEDDIAAAPTHSTRKTVKLLSRHSLRNPHMLETSIYRGHSSSGDHLTSIVEARGGFFTSSNISKINLIHHQDSPDEGGCHVATVSFKQQVTPGPPKTPSEP</sequence>
<keyword evidence="2" id="KW-1185">Reference proteome</keyword>
<dbReference type="AlphaFoldDB" id="A0A8H5C592"/>